<dbReference type="Pfam" id="PF08245">
    <property type="entry name" value="Mur_ligase_M"/>
    <property type="match status" value="1"/>
</dbReference>
<gene>
    <name evidence="10 15" type="primary">murF</name>
    <name evidence="15" type="ORF">GlitD10_0309</name>
</gene>
<dbReference type="Pfam" id="PF01225">
    <property type="entry name" value="Mur_ligase"/>
    <property type="match status" value="1"/>
</dbReference>
<sequence>MFRLEQLIAILGATPSQPLTGTVERITTDSRQVQPGDVFLALAGERWDGHDFVPQALDQGAVAAIVQRPDLIAPDLPLLLVPDTLTAYQTLAAWWRKRFTIPVIAVTGSAGKTTTKELIAAVLSTQGRVLKTSANENNDIGVPKTLLQLSRDDDYVVLEMGMRGRGEIARLAHIAQPDVGVITTVGTAHIGRLGSRTAIAQAKCELFAHLQPQGTAIYWRENKLLHHTAKTVWEGRTCTYGFTEGELQAQIVGNELISGNWRTPLPLAGEHNALNFLAALAVAKTLGVPWPEQPLALDLPPGRSRWWELASDILLLDETYNASPEAVCATLKTLKQTPGQRHIAVLGAMRELGENSAPLHAQVGTWVGELQYNYLILLNDPEILPLARAAKPVPVTVCDDHKQIIDHLNRLLQPGDRVLVKASHSIGLGRVVQALTQGG</sequence>
<dbReference type="GO" id="GO:0005737">
    <property type="term" value="C:cytoplasm"/>
    <property type="evidence" value="ECO:0007669"/>
    <property type="project" value="UniProtKB-SubCell"/>
</dbReference>
<name>A0A1J0A9J9_9CYAN</name>
<comment type="subcellular location">
    <subcellularLocation>
        <location evidence="10 11">Cytoplasm</location>
    </subcellularLocation>
</comment>
<evidence type="ECO:0000256" key="3">
    <source>
        <dbReference type="ARBA" id="ARBA00022618"/>
    </source>
</evidence>
<evidence type="ECO:0000256" key="2">
    <source>
        <dbReference type="ARBA" id="ARBA00022598"/>
    </source>
</evidence>
<dbReference type="InterPro" id="IPR036615">
    <property type="entry name" value="Mur_ligase_C_dom_sf"/>
</dbReference>
<dbReference type="SUPFAM" id="SSF63418">
    <property type="entry name" value="MurE/MurF N-terminal domain"/>
    <property type="match status" value="1"/>
</dbReference>
<dbReference type="KEGG" id="glt:GlitD10_0309"/>
<evidence type="ECO:0000259" key="13">
    <source>
        <dbReference type="Pfam" id="PF02875"/>
    </source>
</evidence>
<dbReference type="HAMAP" id="MF_02019">
    <property type="entry name" value="MurF"/>
    <property type="match status" value="1"/>
</dbReference>
<dbReference type="EC" id="6.3.2.10" evidence="10 11"/>
<evidence type="ECO:0000259" key="12">
    <source>
        <dbReference type="Pfam" id="PF01225"/>
    </source>
</evidence>
<evidence type="ECO:0000256" key="6">
    <source>
        <dbReference type="ARBA" id="ARBA00022960"/>
    </source>
</evidence>
<dbReference type="GO" id="GO:0008360">
    <property type="term" value="P:regulation of cell shape"/>
    <property type="evidence" value="ECO:0007669"/>
    <property type="project" value="UniProtKB-KW"/>
</dbReference>
<keyword evidence="1 10" id="KW-0963">Cytoplasm</keyword>
<dbReference type="Proteomes" id="UP000180235">
    <property type="component" value="Chromosome"/>
</dbReference>
<dbReference type="GO" id="GO:0051301">
    <property type="term" value="P:cell division"/>
    <property type="evidence" value="ECO:0007669"/>
    <property type="project" value="UniProtKB-KW"/>
</dbReference>
<feature type="domain" description="Mur ligase central" evidence="14">
    <location>
        <begin position="106"/>
        <end position="283"/>
    </location>
</feature>
<keyword evidence="4 10" id="KW-0547">Nucleotide-binding</keyword>
<keyword evidence="7 10" id="KW-0573">Peptidoglycan synthesis</keyword>
<feature type="binding site" evidence="10">
    <location>
        <begin position="108"/>
        <end position="114"/>
    </location>
    <ligand>
        <name>ATP</name>
        <dbReference type="ChEBI" id="CHEBI:30616"/>
    </ligand>
</feature>
<dbReference type="AlphaFoldDB" id="A0A1J0A9J9"/>
<dbReference type="InterPro" id="IPR035911">
    <property type="entry name" value="MurE/MurF_N"/>
</dbReference>
<evidence type="ECO:0000259" key="14">
    <source>
        <dbReference type="Pfam" id="PF08245"/>
    </source>
</evidence>
<keyword evidence="8 10" id="KW-0131">Cell cycle</keyword>
<proteinExistence type="inferred from homology"/>
<dbReference type="PANTHER" id="PTHR43024">
    <property type="entry name" value="UDP-N-ACETYLMURAMOYL-TRIPEPTIDE--D-ALANYL-D-ALANINE LIGASE"/>
    <property type="match status" value="1"/>
</dbReference>
<dbReference type="PANTHER" id="PTHR43024:SF1">
    <property type="entry name" value="UDP-N-ACETYLMURAMOYL-TRIPEPTIDE--D-ALANYL-D-ALANINE LIGASE"/>
    <property type="match status" value="1"/>
</dbReference>
<evidence type="ECO:0000256" key="7">
    <source>
        <dbReference type="ARBA" id="ARBA00022984"/>
    </source>
</evidence>
<protein>
    <recommendedName>
        <fullName evidence="10 11">UDP-N-acetylmuramoyl-tripeptide--D-alanyl-D-alanine ligase</fullName>
        <ecNumber evidence="10 11">6.3.2.10</ecNumber>
    </recommendedName>
    <alternativeName>
        <fullName evidence="10">D-alanyl-D-alanine-adding enzyme</fullName>
    </alternativeName>
</protein>
<dbReference type="InterPro" id="IPR000713">
    <property type="entry name" value="Mur_ligase_N"/>
</dbReference>
<evidence type="ECO:0000256" key="9">
    <source>
        <dbReference type="ARBA" id="ARBA00023316"/>
    </source>
</evidence>
<dbReference type="GO" id="GO:0009252">
    <property type="term" value="P:peptidoglycan biosynthetic process"/>
    <property type="evidence" value="ECO:0007669"/>
    <property type="project" value="UniProtKB-UniRule"/>
</dbReference>
<comment type="similarity">
    <text evidence="10">Belongs to the MurCDEF family. MurF subfamily.</text>
</comment>
<feature type="domain" description="Mur ligase N-terminal catalytic" evidence="12">
    <location>
        <begin position="23"/>
        <end position="73"/>
    </location>
</feature>
<evidence type="ECO:0000256" key="4">
    <source>
        <dbReference type="ARBA" id="ARBA00022741"/>
    </source>
</evidence>
<dbReference type="SUPFAM" id="SSF53623">
    <property type="entry name" value="MurD-like peptide ligases, catalytic domain"/>
    <property type="match status" value="1"/>
</dbReference>
<dbReference type="InterPro" id="IPR013221">
    <property type="entry name" value="Mur_ligase_cen"/>
</dbReference>
<evidence type="ECO:0000256" key="10">
    <source>
        <dbReference type="HAMAP-Rule" id="MF_02019"/>
    </source>
</evidence>
<keyword evidence="6 10" id="KW-0133">Cell shape</keyword>
<dbReference type="Gene3D" id="3.90.190.20">
    <property type="entry name" value="Mur ligase, C-terminal domain"/>
    <property type="match status" value="1"/>
</dbReference>
<evidence type="ECO:0000256" key="5">
    <source>
        <dbReference type="ARBA" id="ARBA00022840"/>
    </source>
</evidence>
<dbReference type="Gene3D" id="3.40.1390.10">
    <property type="entry name" value="MurE/MurF, N-terminal domain"/>
    <property type="match status" value="1"/>
</dbReference>
<dbReference type="GO" id="GO:0005524">
    <property type="term" value="F:ATP binding"/>
    <property type="evidence" value="ECO:0007669"/>
    <property type="project" value="UniProtKB-UniRule"/>
</dbReference>
<keyword evidence="3 10" id="KW-0132">Cell division</keyword>
<dbReference type="InterPro" id="IPR036565">
    <property type="entry name" value="Mur-like_cat_sf"/>
</dbReference>
<dbReference type="NCBIfam" id="TIGR01143">
    <property type="entry name" value="murF"/>
    <property type="match status" value="1"/>
</dbReference>
<dbReference type="GO" id="GO:0008766">
    <property type="term" value="F:UDP-N-acetylmuramoylalanyl-D-glutamyl-2,6-diaminopimelate-D-alanyl-D-alanine ligase activity"/>
    <property type="evidence" value="ECO:0007669"/>
    <property type="project" value="RHEA"/>
</dbReference>
<reference evidence="15 16" key="1">
    <citation type="submission" date="2016-10" db="EMBL/GenBank/DDBJ databases">
        <title>Description of Gloeomargarita lithophora gen. nov., sp. nov., a thylakoid-bearing basal-branching cyanobacterium with intracellular carbonates, and proposal for Gloeomargaritales ord. nov.</title>
        <authorList>
            <person name="Moreira D."/>
            <person name="Tavera R."/>
            <person name="Benzerara K."/>
            <person name="Skouri-Panet F."/>
            <person name="Couradeau E."/>
            <person name="Gerard E."/>
            <person name="Loussert C."/>
            <person name="Novelo E."/>
            <person name="Zivanovic Y."/>
            <person name="Lopez-Garcia P."/>
        </authorList>
    </citation>
    <scope>NUCLEOTIDE SEQUENCE [LARGE SCALE GENOMIC DNA]</scope>
    <source>
        <strain evidence="15 16">D10</strain>
    </source>
</reference>
<keyword evidence="16" id="KW-1185">Reference proteome</keyword>
<organism evidence="15 16">
    <name type="scientific">Gloeomargarita lithophora Alchichica-D10</name>
    <dbReference type="NCBI Taxonomy" id="1188229"/>
    <lineage>
        <taxon>Bacteria</taxon>
        <taxon>Bacillati</taxon>
        <taxon>Cyanobacteriota</taxon>
        <taxon>Cyanophyceae</taxon>
        <taxon>Gloeomargaritales</taxon>
        <taxon>Gloeomargaritaceae</taxon>
        <taxon>Gloeomargarita</taxon>
    </lineage>
</organism>
<keyword evidence="2 10" id="KW-0436">Ligase</keyword>
<evidence type="ECO:0000313" key="15">
    <source>
        <dbReference type="EMBL" id="APB32616.1"/>
    </source>
</evidence>
<feature type="domain" description="Mur ligase C-terminal" evidence="13">
    <location>
        <begin position="311"/>
        <end position="423"/>
    </location>
</feature>
<dbReference type="UniPathway" id="UPA00219"/>
<dbReference type="InterPro" id="IPR005863">
    <property type="entry name" value="UDP-N-AcMur_synth"/>
</dbReference>
<dbReference type="EMBL" id="CP017675">
    <property type="protein sequence ID" value="APB32616.1"/>
    <property type="molecule type" value="Genomic_DNA"/>
</dbReference>
<dbReference type="GO" id="GO:0071555">
    <property type="term" value="P:cell wall organization"/>
    <property type="evidence" value="ECO:0007669"/>
    <property type="project" value="UniProtKB-KW"/>
</dbReference>
<comment type="catalytic activity">
    <reaction evidence="10 11">
        <text>D-alanyl-D-alanine + UDP-N-acetyl-alpha-D-muramoyl-L-alanyl-gamma-D-glutamyl-meso-2,6-diaminopimelate + ATP = UDP-N-acetyl-alpha-D-muramoyl-L-alanyl-gamma-D-glutamyl-meso-2,6-diaminopimeloyl-D-alanyl-D-alanine + ADP + phosphate + H(+)</text>
        <dbReference type="Rhea" id="RHEA:28374"/>
        <dbReference type="ChEBI" id="CHEBI:15378"/>
        <dbReference type="ChEBI" id="CHEBI:30616"/>
        <dbReference type="ChEBI" id="CHEBI:43474"/>
        <dbReference type="ChEBI" id="CHEBI:57822"/>
        <dbReference type="ChEBI" id="CHEBI:61386"/>
        <dbReference type="ChEBI" id="CHEBI:83905"/>
        <dbReference type="ChEBI" id="CHEBI:456216"/>
        <dbReference type="EC" id="6.3.2.10"/>
    </reaction>
</comment>
<comment type="function">
    <text evidence="10 11">Involved in cell wall formation. Catalyzes the final step in the synthesis of UDP-N-acetylmuramoyl-pentapeptide, the precursor of murein.</text>
</comment>
<dbReference type="STRING" id="1188229.GlitD10_0309"/>
<dbReference type="Gene3D" id="3.40.1190.10">
    <property type="entry name" value="Mur-like, catalytic domain"/>
    <property type="match status" value="1"/>
</dbReference>
<dbReference type="GO" id="GO:0047480">
    <property type="term" value="F:UDP-N-acetylmuramoyl-tripeptide-D-alanyl-D-alanine ligase activity"/>
    <property type="evidence" value="ECO:0007669"/>
    <property type="project" value="UniProtKB-UniRule"/>
</dbReference>
<keyword evidence="5 10" id="KW-0067">ATP-binding</keyword>
<comment type="pathway">
    <text evidence="10 11">Cell wall biogenesis; peptidoglycan biosynthesis.</text>
</comment>
<keyword evidence="9 10" id="KW-0961">Cell wall biogenesis/degradation</keyword>
<dbReference type="InterPro" id="IPR051046">
    <property type="entry name" value="MurCDEF_CellWall_CoF430Synth"/>
</dbReference>
<dbReference type="RefSeq" id="WP_216634787.1">
    <property type="nucleotide sequence ID" value="NZ_CP017675.1"/>
</dbReference>
<evidence type="ECO:0000313" key="16">
    <source>
        <dbReference type="Proteomes" id="UP000180235"/>
    </source>
</evidence>
<dbReference type="SUPFAM" id="SSF53244">
    <property type="entry name" value="MurD-like peptide ligases, peptide-binding domain"/>
    <property type="match status" value="1"/>
</dbReference>
<evidence type="ECO:0000256" key="1">
    <source>
        <dbReference type="ARBA" id="ARBA00022490"/>
    </source>
</evidence>
<accession>A0A1J0A9J9</accession>
<evidence type="ECO:0000256" key="8">
    <source>
        <dbReference type="ARBA" id="ARBA00023306"/>
    </source>
</evidence>
<dbReference type="Pfam" id="PF02875">
    <property type="entry name" value="Mur_ligase_C"/>
    <property type="match status" value="1"/>
</dbReference>
<dbReference type="InterPro" id="IPR004101">
    <property type="entry name" value="Mur_ligase_C"/>
</dbReference>
<evidence type="ECO:0000256" key="11">
    <source>
        <dbReference type="RuleBase" id="RU004136"/>
    </source>
</evidence>